<organism evidence="1 2">
    <name type="scientific">Channa argus</name>
    <name type="common">Northern snakehead</name>
    <name type="synonym">Ophicephalus argus</name>
    <dbReference type="NCBI Taxonomy" id="215402"/>
    <lineage>
        <taxon>Eukaryota</taxon>
        <taxon>Metazoa</taxon>
        <taxon>Chordata</taxon>
        <taxon>Craniata</taxon>
        <taxon>Vertebrata</taxon>
        <taxon>Euteleostomi</taxon>
        <taxon>Actinopterygii</taxon>
        <taxon>Neopterygii</taxon>
        <taxon>Teleostei</taxon>
        <taxon>Neoteleostei</taxon>
        <taxon>Acanthomorphata</taxon>
        <taxon>Anabantaria</taxon>
        <taxon>Anabantiformes</taxon>
        <taxon>Channoidei</taxon>
        <taxon>Channidae</taxon>
        <taxon>Channa</taxon>
    </lineage>
</organism>
<dbReference type="EMBL" id="CM015731">
    <property type="protein sequence ID" value="KAF3704137.1"/>
    <property type="molecule type" value="Genomic_DNA"/>
</dbReference>
<protein>
    <submittedName>
        <fullName evidence="1">Uncharacterized protein</fullName>
    </submittedName>
</protein>
<dbReference type="AlphaFoldDB" id="A0A6G1QNT6"/>
<sequence length="53" mass="5777">MEKCYMLYGGQRRADDFSHSVHCLLGGLMTGDVAVSKPHNSRDALNDASVEHG</sequence>
<evidence type="ECO:0000313" key="2">
    <source>
        <dbReference type="Proteomes" id="UP000503349"/>
    </source>
</evidence>
<reference evidence="2" key="2">
    <citation type="submission" date="2019-02" db="EMBL/GenBank/DDBJ databases">
        <title>Opniocepnalus argus Var Kimnra genome.</title>
        <authorList>
            <person name="Zhou C."/>
            <person name="Xiao S."/>
        </authorList>
    </citation>
    <scope>NUCLEOTIDE SEQUENCE [LARGE SCALE GENOMIC DNA]</scope>
</reference>
<dbReference type="Proteomes" id="UP000503349">
    <property type="component" value="Chromosome 20"/>
</dbReference>
<gene>
    <name evidence="1" type="ORF">EXN66_Car019825</name>
</gene>
<keyword evidence="2" id="KW-1185">Reference proteome</keyword>
<accession>A0A6G1QNT6</accession>
<proteinExistence type="predicted"/>
<reference evidence="1 2" key="1">
    <citation type="submission" date="2019-02" db="EMBL/GenBank/DDBJ databases">
        <title>Opniocepnalus argus genome.</title>
        <authorList>
            <person name="Zhou C."/>
            <person name="Xiao S."/>
        </authorList>
    </citation>
    <scope>NUCLEOTIDE SEQUENCE [LARGE SCALE GENOMIC DNA]</scope>
    <source>
        <strain evidence="1">OARG1902GOOAL</strain>
        <tissue evidence="1">Muscle</tissue>
    </source>
</reference>
<evidence type="ECO:0000313" key="1">
    <source>
        <dbReference type="EMBL" id="KAF3704137.1"/>
    </source>
</evidence>
<name>A0A6G1QNT6_CHAAH</name>